<sequence length="249" mass="27816">MRSLTTRDKSQIRAIARLLLTMDPSLLFLFLCSLGVTVSAQLLKPLQLPPSLLQNRNYPGHCSLSDEQTTKKCLNAYFATWGIDTTKGLPEYYDYMAIINSITDNYGVAGYDVYCDFEATLETCMGKLMNSSCMNPNAFTIMYGTNQTESLNYATSFPIEAYTCQNKDVVKANYDCMVDVSKNHFQSHNVQGIIDCSNALNAALPTSTDICAPISDYIICMENLYVELCGESMKGFICNTQEISFNFDM</sequence>
<dbReference type="PANTHER" id="PTHR35014">
    <property type="entry name" value="INFECTION RESPONSE PROTEIN-RELATED"/>
    <property type="match status" value="1"/>
</dbReference>
<evidence type="ECO:0000313" key="1">
    <source>
        <dbReference type="EMBL" id="GMS82702.1"/>
    </source>
</evidence>
<reference evidence="1" key="1">
    <citation type="submission" date="2023-10" db="EMBL/GenBank/DDBJ databases">
        <title>Genome assembly of Pristionchus species.</title>
        <authorList>
            <person name="Yoshida K."/>
            <person name="Sommer R.J."/>
        </authorList>
    </citation>
    <scope>NUCLEOTIDE SEQUENCE</scope>
    <source>
        <strain evidence="1">RS0144</strain>
    </source>
</reference>
<dbReference type="Proteomes" id="UP001432027">
    <property type="component" value="Unassembled WGS sequence"/>
</dbReference>
<proteinExistence type="predicted"/>
<gene>
    <name evidence="1" type="ORF">PENTCL1PPCAC_4877</name>
</gene>
<dbReference type="AlphaFoldDB" id="A0AAV5SJ42"/>
<comment type="caution">
    <text evidence="1">The sequence shown here is derived from an EMBL/GenBank/DDBJ whole genome shotgun (WGS) entry which is preliminary data.</text>
</comment>
<dbReference type="EMBL" id="BTSX01000002">
    <property type="protein sequence ID" value="GMS82702.1"/>
    <property type="molecule type" value="Genomic_DNA"/>
</dbReference>
<feature type="non-terminal residue" evidence="1">
    <location>
        <position position="249"/>
    </location>
</feature>
<accession>A0AAV5SJ42</accession>
<evidence type="ECO:0008006" key="3">
    <source>
        <dbReference type="Google" id="ProtNLM"/>
    </source>
</evidence>
<evidence type="ECO:0000313" key="2">
    <source>
        <dbReference type="Proteomes" id="UP001432027"/>
    </source>
</evidence>
<organism evidence="1 2">
    <name type="scientific">Pristionchus entomophagus</name>
    <dbReference type="NCBI Taxonomy" id="358040"/>
    <lineage>
        <taxon>Eukaryota</taxon>
        <taxon>Metazoa</taxon>
        <taxon>Ecdysozoa</taxon>
        <taxon>Nematoda</taxon>
        <taxon>Chromadorea</taxon>
        <taxon>Rhabditida</taxon>
        <taxon>Rhabditina</taxon>
        <taxon>Diplogasteromorpha</taxon>
        <taxon>Diplogasteroidea</taxon>
        <taxon>Neodiplogasteridae</taxon>
        <taxon>Pristionchus</taxon>
    </lineage>
</organism>
<name>A0AAV5SJ42_9BILA</name>
<dbReference type="PANTHER" id="PTHR35014:SF1">
    <property type="entry name" value="INFECTION RESPONSE PROTEIN"/>
    <property type="match status" value="1"/>
</dbReference>
<protein>
    <recommendedName>
        <fullName evidence="3">DUF19 domain-containing protein</fullName>
    </recommendedName>
</protein>
<keyword evidence="2" id="KW-1185">Reference proteome</keyword>